<dbReference type="PANTHER" id="PTHR30629">
    <property type="entry name" value="PROPHAGE INTEGRASE"/>
    <property type="match status" value="1"/>
</dbReference>
<dbReference type="SUPFAM" id="SSF56349">
    <property type="entry name" value="DNA breaking-rejoining enzymes"/>
    <property type="match status" value="1"/>
</dbReference>
<comment type="caution">
    <text evidence="6">The sequence shown here is derived from an EMBL/GenBank/DDBJ whole genome shotgun (WGS) entry which is preliminary data.</text>
</comment>
<dbReference type="PROSITE" id="PS51898">
    <property type="entry name" value="TYR_RECOMBINASE"/>
    <property type="match status" value="1"/>
</dbReference>
<dbReference type="InterPro" id="IPR011010">
    <property type="entry name" value="DNA_brk_join_enz"/>
</dbReference>
<keyword evidence="4" id="KW-0233">DNA recombination</keyword>
<keyword evidence="3" id="KW-0238">DNA-binding</keyword>
<dbReference type="InterPro" id="IPR010998">
    <property type="entry name" value="Integrase_recombinase_N"/>
</dbReference>
<dbReference type="InterPro" id="IPR002104">
    <property type="entry name" value="Integrase_catalytic"/>
</dbReference>
<dbReference type="Proteomes" id="UP000306236">
    <property type="component" value="Unassembled WGS sequence"/>
</dbReference>
<evidence type="ECO:0000313" key="6">
    <source>
        <dbReference type="EMBL" id="THJ33065.1"/>
    </source>
</evidence>
<dbReference type="Gene3D" id="1.10.150.130">
    <property type="match status" value="1"/>
</dbReference>
<dbReference type="Gene3D" id="3.30.160.390">
    <property type="entry name" value="Integrase, DNA-binding domain"/>
    <property type="match status" value="1"/>
</dbReference>
<dbReference type="InterPro" id="IPR013762">
    <property type="entry name" value="Integrase-like_cat_sf"/>
</dbReference>
<dbReference type="GO" id="GO:0016787">
    <property type="term" value="F:hydrolase activity"/>
    <property type="evidence" value="ECO:0007669"/>
    <property type="project" value="UniProtKB-KW"/>
</dbReference>
<evidence type="ECO:0000256" key="2">
    <source>
        <dbReference type="ARBA" id="ARBA00022908"/>
    </source>
</evidence>
<keyword evidence="2" id="KW-0229">DNA integration</keyword>
<evidence type="ECO:0000259" key="5">
    <source>
        <dbReference type="PROSITE" id="PS51898"/>
    </source>
</evidence>
<dbReference type="Pfam" id="PF13356">
    <property type="entry name" value="Arm-DNA-bind_3"/>
    <property type="match status" value="1"/>
</dbReference>
<dbReference type="PANTHER" id="PTHR30629:SF2">
    <property type="entry name" value="PROPHAGE INTEGRASE INTS-RELATED"/>
    <property type="match status" value="1"/>
</dbReference>
<dbReference type="OrthoDB" id="9775880at2"/>
<dbReference type="InterPro" id="IPR025166">
    <property type="entry name" value="Integrase_DNA_bind_dom"/>
</dbReference>
<organism evidence="6 7">
    <name type="scientific">Lampropedia aestuarii</name>
    <dbReference type="NCBI Taxonomy" id="2562762"/>
    <lineage>
        <taxon>Bacteria</taxon>
        <taxon>Pseudomonadati</taxon>
        <taxon>Pseudomonadota</taxon>
        <taxon>Betaproteobacteria</taxon>
        <taxon>Burkholderiales</taxon>
        <taxon>Comamonadaceae</taxon>
        <taxon>Lampropedia</taxon>
    </lineage>
</organism>
<dbReference type="GO" id="GO:0006310">
    <property type="term" value="P:DNA recombination"/>
    <property type="evidence" value="ECO:0007669"/>
    <property type="project" value="UniProtKB-KW"/>
</dbReference>
<reference evidence="6 7" key="1">
    <citation type="submission" date="2019-04" db="EMBL/GenBank/DDBJ databases">
        <title>Lampropedia sp YIM MLB12 draf genome.</title>
        <authorList>
            <person name="Wang Y.-X."/>
        </authorList>
    </citation>
    <scope>NUCLEOTIDE SEQUENCE [LARGE SCALE GENOMIC DNA]</scope>
    <source>
        <strain evidence="6 7">YIM MLB12</strain>
    </source>
</reference>
<protein>
    <submittedName>
        <fullName evidence="6">Alpha/beta hydrolase</fullName>
    </submittedName>
</protein>
<keyword evidence="7" id="KW-1185">Reference proteome</keyword>
<gene>
    <name evidence="6" type="ORF">E8K88_10680</name>
</gene>
<evidence type="ECO:0000256" key="1">
    <source>
        <dbReference type="ARBA" id="ARBA00008857"/>
    </source>
</evidence>
<evidence type="ECO:0000313" key="7">
    <source>
        <dbReference type="Proteomes" id="UP000306236"/>
    </source>
</evidence>
<evidence type="ECO:0000256" key="3">
    <source>
        <dbReference type="ARBA" id="ARBA00023125"/>
    </source>
</evidence>
<dbReference type="GO" id="GO:0003677">
    <property type="term" value="F:DNA binding"/>
    <property type="evidence" value="ECO:0007669"/>
    <property type="project" value="UniProtKB-KW"/>
</dbReference>
<dbReference type="InterPro" id="IPR050808">
    <property type="entry name" value="Phage_Integrase"/>
</dbReference>
<sequence length="426" mass="47732">MSFDARQAKLLVPGAHIIVDDAPGLRLVARASRKSWVYRYKHSDGRMKQQVIGQWPAISYAAALGIWESMRVARESGRDVATALPQKSLLALAKKAKADDFYSVRNLIDDYLRGHININRKPKGVAEVTRLLTGYTNSISDKPAASIRRSDAFDLIEHLATRAPVLAMQLRNELGAAWDYALDAGRIPDETPNWWRLVLRGKIRSRGQIIAGKHAGVRKRVLSDAEMTVLLRWLPNFTALIEDILTMYIFTCTRGAEIVAIEGREVCQEADGWWWTIPKEKTKGARHAGATDHRVPLVGRALDSVLRRKEAFGDGYLFPPMRDAQTPHTQQKAVGVALWIVRPTTVTDRLPRARAAILPIERFAPHDLRRTARTKLAALGCPEAVAEAILGHLPPGIVGVYNRHAYDRERRAWLEILAAHWESLLS</sequence>
<dbReference type="AlphaFoldDB" id="A0A4S5BQ92"/>
<dbReference type="InterPro" id="IPR038488">
    <property type="entry name" value="Integrase_DNA-bd_sf"/>
</dbReference>
<feature type="domain" description="Tyr recombinase" evidence="5">
    <location>
        <begin position="217"/>
        <end position="414"/>
    </location>
</feature>
<dbReference type="GO" id="GO:0015074">
    <property type="term" value="P:DNA integration"/>
    <property type="evidence" value="ECO:0007669"/>
    <property type="project" value="UniProtKB-KW"/>
</dbReference>
<comment type="similarity">
    <text evidence="1">Belongs to the 'phage' integrase family.</text>
</comment>
<name>A0A4S5BQ92_9BURK</name>
<dbReference type="Gene3D" id="1.10.443.10">
    <property type="entry name" value="Intergrase catalytic core"/>
    <property type="match status" value="1"/>
</dbReference>
<proteinExistence type="inferred from homology"/>
<accession>A0A4S5BQ92</accession>
<dbReference type="EMBL" id="SSWX01000012">
    <property type="protein sequence ID" value="THJ33065.1"/>
    <property type="molecule type" value="Genomic_DNA"/>
</dbReference>
<evidence type="ECO:0000256" key="4">
    <source>
        <dbReference type="ARBA" id="ARBA00023172"/>
    </source>
</evidence>
<keyword evidence="6" id="KW-0378">Hydrolase</keyword>